<dbReference type="PANTHER" id="PTHR17224">
    <property type="entry name" value="PEPTIDYL-TRNA HYDROLASE"/>
    <property type="match status" value="1"/>
</dbReference>
<comment type="subunit">
    <text evidence="8">Monomer.</text>
</comment>
<keyword evidence="8" id="KW-0963">Cytoplasm</keyword>
<dbReference type="EC" id="3.1.1.29" evidence="1 8"/>
<feature type="binding site" evidence="8">
    <location>
        <position position="66"/>
    </location>
    <ligand>
        <name>tRNA</name>
        <dbReference type="ChEBI" id="CHEBI:17843"/>
    </ligand>
</feature>
<dbReference type="Pfam" id="PF01195">
    <property type="entry name" value="Pept_tRNA_hydro"/>
    <property type="match status" value="1"/>
</dbReference>
<dbReference type="PROSITE" id="PS01196">
    <property type="entry name" value="PEPT_TRNA_HYDROL_2"/>
    <property type="match status" value="1"/>
</dbReference>
<feature type="binding site" evidence="8">
    <location>
        <position position="64"/>
    </location>
    <ligand>
        <name>tRNA</name>
        <dbReference type="ChEBI" id="CHEBI:17843"/>
    </ligand>
</feature>
<accession>A0A556PBM8</accession>
<feature type="active site" description="Proton acceptor" evidence="8">
    <location>
        <position position="19"/>
    </location>
</feature>
<dbReference type="GO" id="GO:0006515">
    <property type="term" value="P:protein quality control for misfolded or incompletely synthesized proteins"/>
    <property type="evidence" value="ECO:0007669"/>
    <property type="project" value="UniProtKB-UniRule"/>
</dbReference>
<feature type="binding site" evidence="8">
    <location>
        <position position="112"/>
    </location>
    <ligand>
        <name>tRNA</name>
        <dbReference type="ChEBI" id="CHEBI:17843"/>
    </ligand>
</feature>
<evidence type="ECO:0000256" key="3">
    <source>
        <dbReference type="ARBA" id="ARBA00022801"/>
    </source>
</evidence>
<keyword evidence="3 8" id="KW-0378">Hydrolase</keyword>
<dbReference type="OrthoDB" id="9800507at2"/>
<proteinExistence type="inferred from homology"/>
<evidence type="ECO:0000256" key="9">
    <source>
        <dbReference type="RuleBase" id="RU000673"/>
    </source>
</evidence>
<dbReference type="GO" id="GO:0000049">
    <property type="term" value="F:tRNA binding"/>
    <property type="evidence" value="ECO:0007669"/>
    <property type="project" value="UniProtKB-UniRule"/>
</dbReference>
<dbReference type="NCBIfam" id="TIGR00447">
    <property type="entry name" value="pth"/>
    <property type="match status" value="1"/>
</dbReference>
<dbReference type="PANTHER" id="PTHR17224:SF1">
    <property type="entry name" value="PEPTIDYL-TRNA HYDROLASE"/>
    <property type="match status" value="1"/>
</dbReference>
<name>A0A556PBM8_9BACI</name>
<protein>
    <recommendedName>
        <fullName evidence="7 8">Peptidyl-tRNA hydrolase</fullName>
        <shortName evidence="8">Pth</shortName>
        <ecNumber evidence="1 8">3.1.1.29</ecNumber>
    </recommendedName>
</protein>
<sequence length="185" mass="21231">MKCIVGLGNPGLKYKHTRHNIGFDVIDCLAKQNGWKLKKGKFEAHYAVENWQGEKVLILKPQTFMNLSGQSVRQAMDFYDIEPENLLVVYDDLDLPTGKIRLRHTGGHGGHNGIRNIIEHLGVKEFNRVRFGIGRPETNIDIVHYVLSKFSKKEKEIINPSIMKTYDACEAWMETPFAEVMNKFN</sequence>
<dbReference type="EMBL" id="VMHE01000024">
    <property type="protein sequence ID" value="TSJ61809.1"/>
    <property type="molecule type" value="Genomic_DNA"/>
</dbReference>
<dbReference type="CDD" id="cd00462">
    <property type="entry name" value="PTH"/>
    <property type="match status" value="1"/>
</dbReference>
<keyword evidence="2 8" id="KW-0820">tRNA-binding</keyword>
<comment type="similarity">
    <text evidence="5 8 10">Belongs to the PTH family.</text>
</comment>
<evidence type="ECO:0000256" key="10">
    <source>
        <dbReference type="RuleBase" id="RU004320"/>
    </source>
</evidence>
<dbReference type="HAMAP" id="MF_00083">
    <property type="entry name" value="Pept_tRNA_hydro_bact"/>
    <property type="match status" value="1"/>
</dbReference>
<evidence type="ECO:0000256" key="7">
    <source>
        <dbReference type="ARBA" id="ARBA00050038"/>
    </source>
</evidence>
<reference evidence="11 12" key="1">
    <citation type="submission" date="2019-07" db="EMBL/GenBank/DDBJ databases">
        <title>Allobacillus sp. nov. SKP isolated from shrimp paste of Euphausiacea.</title>
        <authorList>
            <person name="Kanchanasin P."/>
            <person name="Tanasupawat S."/>
            <person name="Shi W."/>
            <person name="Wu L."/>
            <person name="Ma J."/>
        </authorList>
    </citation>
    <scope>NUCLEOTIDE SEQUENCE [LARGE SCALE GENOMIC DNA]</scope>
    <source>
        <strain evidence="11 12">SKP4-8</strain>
    </source>
</reference>
<evidence type="ECO:0000313" key="12">
    <source>
        <dbReference type="Proteomes" id="UP000316425"/>
    </source>
</evidence>
<comment type="function">
    <text evidence="8">Catalyzes the release of premature peptidyl moieties from peptidyl-tRNA molecules trapped in stalled 50S ribosomal subunits, and thus maintains levels of free tRNAs and 50S ribosomes.</text>
</comment>
<dbReference type="PROSITE" id="PS01195">
    <property type="entry name" value="PEPT_TRNA_HYDROL_1"/>
    <property type="match status" value="1"/>
</dbReference>
<evidence type="ECO:0000256" key="4">
    <source>
        <dbReference type="ARBA" id="ARBA00022884"/>
    </source>
</evidence>
<keyword evidence="4 8" id="KW-0694">RNA-binding</keyword>
<dbReference type="AlphaFoldDB" id="A0A556PBM8"/>
<evidence type="ECO:0000256" key="6">
    <source>
        <dbReference type="ARBA" id="ARBA00048707"/>
    </source>
</evidence>
<dbReference type="GO" id="GO:0004045">
    <property type="term" value="F:peptidyl-tRNA hydrolase activity"/>
    <property type="evidence" value="ECO:0007669"/>
    <property type="project" value="UniProtKB-UniRule"/>
</dbReference>
<dbReference type="FunFam" id="3.40.50.1470:FF:000001">
    <property type="entry name" value="Peptidyl-tRNA hydrolase"/>
    <property type="match status" value="1"/>
</dbReference>
<dbReference type="Proteomes" id="UP000316425">
    <property type="component" value="Unassembled WGS sequence"/>
</dbReference>
<dbReference type="GO" id="GO:0072344">
    <property type="term" value="P:rescue of stalled ribosome"/>
    <property type="evidence" value="ECO:0007669"/>
    <property type="project" value="UniProtKB-UniRule"/>
</dbReference>
<dbReference type="InterPro" id="IPR001328">
    <property type="entry name" value="Pept_tRNA_hydro"/>
</dbReference>
<dbReference type="RefSeq" id="WP_144089369.1">
    <property type="nucleotide sequence ID" value="NZ_VMHE01000024.1"/>
</dbReference>
<dbReference type="InterPro" id="IPR018171">
    <property type="entry name" value="Pept_tRNA_hydro_CS"/>
</dbReference>
<dbReference type="GO" id="GO:0005737">
    <property type="term" value="C:cytoplasm"/>
    <property type="evidence" value="ECO:0007669"/>
    <property type="project" value="UniProtKB-SubCell"/>
</dbReference>
<comment type="function">
    <text evidence="8">Hydrolyzes ribosome-free peptidyl-tRNAs (with 1 or more amino acids incorporated), which drop off the ribosome during protein synthesis, or as a result of ribosome stalling.</text>
</comment>
<evidence type="ECO:0000256" key="2">
    <source>
        <dbReference type="ARBA" id="ARBA00022555"/>
    </source>
</evidence>
<feature type="site" description="Stabilizes the basic form of H active site to accept a proton" evidence="8">
    <location>
        <position position="91"/>
    </location>
</feature>
<evidence type="ECO:0000313" key="11">
    <source>
        <dbReference type="EMBL" id="TSJ61809.1"/>
    </source>
</evidence>
<comment type="subcellular location">
    <subcellularLocation>
        <location evidence="8">Cytoplasm</location>
    </subcellularLocation>
</comment>
<evidence type="ECO:0000256" key="5">
    <source>
        <dbReference type="ARBA" id="ARBA00038063"/>
    </source>
</evidence>
<feature type="site" description="Discriminates between blocked and unblocked aminoacyl-tRNA" evidence="8">
    <location>
        <position position="9"/>
    </location>
</feature>
<comment type="catalytic activity">
    <reaction evidence="6 8 9">
        <text>an N-acyl-L-alpha-aminoacyl-tRNA + H2O = an N-acyl-L-amino acid + a tRNA + H(+)</text>
        <dbReference type="Rhea" id="RHEA:54448"/>
        <dbReference type="Rhea" id="RHEA-COMP:10123"/>
        <dbReference type="Rhea" id="RHEA-COMP:13883"/>
        <dbReference type="ChEBI" id="CHEBI:15377"/>
        <dbReference type="ChEBI" id="CHEBI:15378"/>
        <dbReference type="ChEBI" id="CHEBI:59874"/>
        <dbReference type="ChEBI" id="CHEBI:78442"/>
        <dbReference type="ChEBI" id="CHEBI:138191"/>
        <dbReference type="EC" id="3.1.1.29"/>
    </reaction>
</comment>
<evidence type="ECO:0000256" key="1">
    <source>
        <dbReference type="ARBA" id="ARBA00013260"/>
    </source>
</evidence>
<dbReference type="InterPro" id="IPR036416">
    <property type="entry name" value="Pept_tRNA_hydro_sf"/>
</dbReference>
<comment type="caution">
    <text evidence="11">The sequence shown here is derived from an EMBL/GenBank/DDBJ whole genome shotgun (WGS) entry which is preliminary data.</text>
</comment>
<dbReference type="Gene3D" id="3.40.50.1470">
    <property type="entry name" value="Peptidyl-tRNA hydrolase"/>
    <property type="match status" value="1"/>
</dbReference>
<organism evidence="11 12">
    <name type="scientific">Allobacillus salarius</name>
    <dbReference type="NCBI Taxonomy" id="1955272"/>
    <lineage>
        <taxon>Bacteria</taxon>
        <taxon>Bacillati</taxon>
        <taxon>Bacillota</taxon>
        <taxon>Bacilli</taxon>
        <taxon>Bacillales</taxon>
        <taxon>Bacillaceae</taxon>
        <taxon>Allobacillus</taxon>
    </lineage>
</organism>
<gene>
    <name evidence="8" type="primary">pth</name>
    <name evidence="11" type="ORF">FPQ13_10925</name>
</gene>
<feature type="binding site" evidence="8">
    <location>
        <position position="14"/>
    </location>
    <ligand>
        <name>tRNA</name>
        <dbReference type="ChEBI" id="CHEBI:17843"/>
    </ligand>
</feature>
<dbReference type="SUPFAM" id="SSF53178">
    <property type="entry name" value="Peptidyl-tRNA hydrolase-like"/>
    <property type="match status" value="1"/>
</dbReference>
<evidence type="ECO:0000256" key="8">
    <source>
        <dbReference type="HAMAP-Rule" id="MF_00083"/>
    </source>
</evidence>
<keyword evidence="12" id="KW-1185">Reference proteome</keyword>